<evidence type="ECO:0000256" key="4">
    <source>
        <dbReference type="ARBA" id="ARBA00023004"/>
    </source>
</evidence>
<dbReference type="Proteomes" id="UP000189703">
    <property type="component" value="Unplaced"/>
</dbReference>
<evidence type="ECO:0000313" key="6">
    <source>
        <dbReference type="Proteomes" id="UP000189703"/>
    </source>
</evidence>
<evidence type="ECO:0000313" key="7">
    <source>
        <dbReference type="RefSeq" id="XP_010248196.1"/>
    </source>
</evidence>
<reference evidence="7" key="1">
    <citation type="submission" date="2025-08" db="UniProtKB">
        <authorList>
            <consortium name="RefSeq"/>
        </authorList>
    </citation>
    <scope>IDENTIFICATION</scope>
</reference>
<proteinExistence type="inferred from homology"/>
<feature type="non-terminal residue" evidence="7">
    <location>
        <position position="1"/>
    </location>
</feature>
<dbReference type="GO" id="GO:0020037">
    <property type="term" value="F:heme binding"/>
    <property type="evidence" value="ECO:0007669"/>
    <property type="project" value="InterPro"/>
</dbReference>
<dbReference type="AlphaFoldDB" id="A0A1U7Z4M8"/>
<sequence length="304" mass="34763">TEFSTAFEDAVRLSSERFNLINPVFWKLKRALDIGSEKQLRLAVSHVRDFAQSIVREKRQELDKKSSLDTGDLLSRILSSGHVDESLVTDLVISFILAGRDTTSAALTWFFWLISCHSQVEEQIVREITENPEAPIYDEVKNMVYTHSSLCESMRLYPPVPWDTKEAAGDDVLPDGTVVKKGMRVTYHPYAMGRMESLWGSNWSEFLPERWLEKDKVTGKWSFVGRDSYTYPVFQAGPRICLGKDMAFLQMKRVVAGVLQRFRIVPAMEEGSQPVYISYLTSKMKGGFPVRIEERVIEQVSMSE</sequence>
<accession>A0A1U7Z4M8</accession>
<protein>
    <submittedName>
        <fullName evidence="7">Cytochrome P450 94A1-like</fullName>
    </submittedName>
</protein>
<dbReference type="eggNOG" id="KOG0157">
    <property type="taxonomic scope" value="Eukaryota"/>
</dbReference>
<dbReference type="OMA" id="CVHANED"/>
<comment type="similarity">
    <text evidence="1">Belongs to the cytochrome P450 family.</text>
</comment>
<dbReference type="SUPFAM" id="SSF48264">
    <property type="entry name" value="Cytochrome P450"/>
    <property type="match status" value="1"/>
</dbReference>
<dbReference type="RefSeq" id="XP_010248196.1">
    <property type="nucleotide sequence ID" value="XM_010249894.1"/>
</dbReference>
<evidence type="ECO:0000256" key="5">
    <source>
        <dbReference type="PIRSR" id="PIRSR602401-1"/>
    </source>
</evidence>
<name>A0A1U7Z4M8_NELNU</name>
<dbReference type="GO" id="GO:0004497">
    <property type="term" value="F:monooxygenase activity"/>
    <property type="evidence" value="ECO:0007669"/>
    <property type="project" value="InterPro"/>
</dbReference>
<dbReference type="InterPro" id="IPR001128">
    <property type="entry name" value="Cyt_P450"/>
</dbReference>
<dbReference type="GO" id="GO:0016705">
    <property type="term" value="F:oxidoreductase activity, acting on paired donors, with incorporation or reduction of molecular oxygen"/>
    <property type="evidence" value="ECO:0007669"/>
    <property type="project" value="InterPro"/>
</dbReference>
<evidence type="ECO:0000256" key="3">
    <source>
        <dbReference type="ARBA" id="ARBA00023002"/>
    </source>
</evidence>
<evidence type="ECO:0000256" key="1">
    <source>
        <dbReference type="ARBA" id="ARBA00010617"/>
    </source>
</evidence>
<dbReference type="PANTHER" id="PTHR24296">
    <property type="entry name" value="CYTOCHROME P450"/>
    <property type="match status" value="1"/>
</dbReference>
<dbReference type="InterPro" id="IPR036396">
    <property type="entry name" value="Cyt_P450_sf"/>
</dbReference>
<dbReference type="PRINTS" id="PR00463">
    <property type="entry name" value="EP450I"/>
</dbReference>
<evidence type="ECO:0000256" key="2">
    <source>
        <dbReference type="ARBA" id="ARBA00022723"/>
    </source>
</evidence>
<keyword evidence="6" id="KW-1185">Reference proteome</keyword>
<dbReference type="KEGG" id="nnu:104591104"/>
<gene>
    <name evidence="7" type="primary">LOC104591104</name>
</gene>
<organism evidence="6 7">
    <name type="scientific">Nelumbo nucifera</name>
    <name type="common">Sacred lotus</name>
    <dbReference type="NCBI Taxonomy" id="4432"/>
    <lineage>
        <taxon>Eukaryota</taxon>
        <taxon>Viridiplantae</taxon>
        <taxon>Streptophyta</taxon>
        <taxon>Embryophyta</taxon>
        <taxon>Tracheophyta</taxon>
        <taxon>Spermatophyta</taxon>
        <taxon>Magnoliopsida</taxon>
        <taxon>Proteales</taxon>
        <taxon>Nelumbonaceae</taxon>
        <taxon>Nelumbo</taxon>
    </lineage>
</organism>
<dbReference type="GO" id="GO:0005506">
    <property type="term" value="F:iron ion binding"/>
    <property type="evidence" value="ECO:0007669"/>
    <property type="project" value="InterPro"/>
</dbReference>
<dbReference type="Pfam" id="PF00067">
    <property type="entry name" value="p450"/>
    <property type="match status" value="1"/>
</dbReference>
<dbReference type="OrthoDB" id="1470350at2759"/>
<dbReference type="InterPro" id="IPR002401">
    <property type="entry name" value="Cyt_P450_E_grp-I"/>
</dbReference>
<keyword evidence="2 5" id="KW-0479">Metal-binding</keyword>
<dbReference type="STRING" id="4432.A0A1U7Z4M8"/>
<keyword evidence="3" id="KW-0560">Oxidoreductase</keyword>
<keyword evidence="4 5" id="KW-0408">Iron</keyword>
<dbReference type="InParanoid" id="A0A1U7Z4M8"/>
<keyword evidence="5" id="KW-0349">Heme</keyword>
<dbReference type="PRINTS" id="PR00385">
    <property type="entry name" value="P450"/>
</dbReference>
<comment type="cofactor">
    <cofactor evidence="5">
        <name>heme</name>
        <dbReference type="ChEBI" id="CHEBI:30413"/>
    </cofactor>
</comment>
<feature type="binding site" description="axial binding residue" evidence="5">
    <location>
        <position position="241"/>
    </location>
    <ligand>
        <name>heme</name>
        <dbReference type="ChEBI" id="CHEBI:30413"/>
    </ligand>
    <ligandPart>
        <name>Fe</name>
        <dbReference type="ChEBI" id="CHEBI:18248"/>
    </ligandPart>
</feature>
<dbReference type="GeneID" id="104591104"/>
<dbReference type="Gene3D" id="1.10.630.10">
    <property type="entry name" value="Cytochrome P450"/>
    <property type="match status" value="1"/>
</dbReference>